<dbReference type="CDD" id="cd00093">
    <property type="entry name" value="HTH_XRE"/>
    <property type="match status" value="1"/>
</dbReference>
<dbReference type="SMART" id="SM00530">
    <property type="entry name" value="HTH_XRE"/>
    <property type="match status" value="1"/>
</dbReference>
<reference evidence="3 4" key="1">
    <citation type="submission" date="2018-06" db="EMBL/GenBank/DDBJ databases">
        <authorList>
            <consortium name="Pathogen Informatics"/>
            <person name="Doyle S."/>
        </authorList>
    </citation>
    <scope>NUCLEOTIDE SEQUENCE [LARGE SCALE GENOMIC DNA]</scope>
    <source>
        <strain evidence="3 4">NCTC13767</strain>
    </source>
</reference>
<organism evidence="3 4">
    <name type="scientific">Streptococcus gallolyticus</name>
    <dbReference type="NCBI Taxonomy" id="315405"/>
    <lineage>
        <taxon>Bacteria</taxon>
        <taxon>Bacillati</taxon>
        <taxon>Bacillota</taxon>
        <taxon>Bacilli</taxon>
        <taxon>Lactobacillales</taxon>
        <taxon>Streptococcaceae</taxon>
        <taxon>Streptococcus</taxon>
    </lineage>
</organism>
<dbReference type="PANTHER" id="PTHR46558:SF7">
    <property type="entry name" value="TRANSCRIPTIONAL REGULATOR"/>
    <property type="match status" value="1"/>
</dbReference>
<name>A0A380K3A3_9STRE</name>
<sequence>MAKESKIITNLKSVRESTGMTQQELADIISMRRVTILHLENNRYNPSLEMALKIAQVFNLKIEDLFELRQEEEA</sequence>
<dbReference type="GO" id="GO:0003677">
    <property type="term" value="F:DNA binding"/>
    <property type="evidence" value="ECO:0007669"/>
    <property type="project" value="UniProtKB-KW"/>
</dbReference>
<dbReference type="EMBL" id="UHFM01000006">
    <property type="protein sequence ID" value="SUN59318.1"/>
    <property type="molecule type" value="Genomic_DNA"/>
</dbReference>
<evidence type="ECO:0000256" key="1">
    <source>
        <dbReference type="ARBA" id="ARBA00023125"/>
    </source>
</evidence>
<dbReference type="PANTHER" id="PTHR46558">
    <property type="entry name" value="TRACRIPTIONAL REGULATORY PROTEIN-RELATED-RELATED"/>
    <property type="match status" value="1"/>
</dbReference>
<gene>
    <name evidence="3" type="ORF">NCTC13767_01315</name>
</gene>
<dbReference type="SUPFAM" id="SSF47413">
    <property type="entry name" value="lambda repressor-like DNA-binding domains"/>
    <property type="match status" value="1"/>
</dbReference>
<dbReference type="PROSITE" id="PS50943">
    <property type="entry name" value="HTH_CROC1"/>
    <property type="match status" value="1"/>
</dbReference>
<dbReference type="InterPro" id="IPR001387">
    <property type="entry name" value="Cro/C1-type_HTH"/>
</dbReference>
<evidence type="ECO:0000313" key="3">
    <source>
        <dbReference type="EMBL" id="SUN59318.1"/>
    </source>
</evidence>
<proteinExistence type="predicted"/>
<accession>A0A380K3A3</accession>
<dbReference type="Pfam" id="PF01381">
    <property type="entry name" value="HTH_3"/>
    <property type="match status" value="1"/>
</dbReference>
<dbReference type="Proteomes" id="UP000254510">
    <property type="component" value="Unassembled WGS sequence"/>
</dbReference>
<evidence type="ECO:0000259" key="2">
    <source>
        <dbReference type="PROSITE" id="PS50943"/>
    </source>
</evidence>
<dbReference type="AlphaFoldDB" id="A0A380K3A3"/>
<protein>
    <submittedName>
        <fullName evidence="3">XRE family transcriptional regulator</fullName>
    </submittedName>
</protein>
<keyword evidence="1" id="KW-0238">DNA-binding</keyword>
<evidence type="ECO:0000313" key="4">
    <source>
        <dbReference type="Proteomes" id="UP000254510"/>
    </source>
</evidence>
<dbReference type="InterPro" id="IPR010982">
    <property type="entry name" value="Lambda_DNA-bd_dom_sf"/>
</dbReference>
<dbReference type="Gene3D" id="1.10.260.40">
    <property type="entry name" value="lambda repressor-like DNA-binding domains"/>
    <property type="match status" value="1"/>
</dbReference>
<feature type="domain" description="HTH cro/C1-type" evidence="2">
    <location>
        <begin position="11"/>
        <end position="65"/>
    </location>
</feature>